<evidence type="ECO:0000256" key="3">
    <source>
        <dbReference type="ARBA" id="ARBA00023143"/>
    </source>
</evidence>
<keyword evidence="8" id="KW-0282">Flagellum</keyword>
<feature type="coiled-coil region" evidence="5">
    <location>
        <begin position="101"/>
        <end position="128"/>
    </location>
</feature>
<keyword evidence="8" id="KW-0969">Cilium</keyword>
<dbReference type="RefSeq" id="WP_027069432.1">
    <property type="nucleotide sequence ID" value="NZ_AUHT01000006.1"/>
</dbReference>
<dbReference type="Gene3D" id="3.30.70.2120">
    <property type="match status" value="1"/>
</dbReference>
<evidence type="ECO:0000256" key="5">
    <source>
        <dbReference type="SAM" id="Coils"/>
    </source>
</evidence>
<keyword evidence="9" id="KW-1185">Reference proteome</keyword>
<dbReference type="Pfam" id="PF00700">
    <property type="entry name" value="Flagellin_C"/>
    <property type="match status" value="1"/>
</dbReference>
<dbReference type="InterPro" id="IPR046358">
    <property type="entry name" value="Flagellin_C"/>
</dbReference>
<accession>A0A0A0MBE9</accession>
<dbReference type="InterPro" id="IPR042187">
    <property type="entry name" value="Flagellin_C_sub2"/>
</dbReference>
<evidence type="ECO:0000256" key="1">
    <source>
        <dbReference type="ARBA" id="ARBA00005709"/>
    </source>
</evidence>
<dbReference type="GO" id="GO:0009288">
    <property type="term" value="C:bacterial-type flagellum"/>
    <property type="evidence" value="ECO:0007669"/>
    <property type="project" value="UniProtKB-SubCell"/>
</dbReference>
<name>A0A0A0MBE9_9GAMM</name>
<dbReference type="OrthoDB" id="9796789at2"/>
<keyword evidence="2 4" id="KW-0964">Secreted</keyword>
<gene>
    <name evidence="8" type="ORF">N791_13605</name>
</gene>
<keyword evidence="8" id="KW-0966">Cell projection</keyword>
<dbReference type="Gene3D" id="6.10.10.10">
    <property type="entry name" value="Flagellar export chaperone, C-terminal domain"/>
    <property type="match status" value="1"/>
</dbReference>
<proteinExistence type="inferred from homology"/>
<comment type="subcellular location">
    <subcellularLocation>
        <location evidence="4">Secreted</location>
    </subcellularLocation>
    <subcellularLocation>
        <location evidence="4">Bacterial flagellum</location>
    </subcellularLocation>
</comment>
<dbReference type="GO" id="GO:0005576">
    <property type="term" value="C:extracellular region"/>
    <property type="evidence" value="ECO:0007669"/>
    <property type="project" value="UniProtKB-SubCell"/>
</dbReference>
<dbReference type="PANTHER" id="PTHR42792">
    <property type="entry name" value="FLAGELLIN"/>
    <property type="match status" value="1"/>
</dbReference>
<comment type="caution">
    <text evidence="8">The sequence shown here is derived from an EMBL/GenBank/DDBJ whole genome shotgun (WGS) entry which is preliminary data.</text>
</comment>
<evidence type="ECO:0000256" key="2">
    <source>
        <dbReference type="ARBA" id="ARBA00022525"/>
    </source>
</evidence>
<feature type="domain" description="Flagellin C-terminal" evidence="7">
    <location>
        <begin position="319"/>
        <end position="402"/>
    </location>
</feature>
<comment type="function">
    <text evidence="4">Flagellin is the subunit protein which polymerizes to form the filaments of bacterial flagella.</text>
</comment>
<dbReference type="EMBL" id="AVBH01000054">
    <property type="protein sequence ID" value="KGO98731.1"/>
    <property type="molecule type" value="Genomic_DNA"/>
</dbReference>
<dbReference type="GO" id="GO:0005198">
    <property type="term" value="F:structural molecule activity"/>
    <property type="evidence" value="ECO:0007669"/>
    <property type="project" value="UniProtKB-UniRule"/>
</dbReference>
<keyword evidence="5" id="KW-0175">Coiled coil</keyword>
<protein>
    <recommendedName>
        <fullName evidence="4">Flagellin</fullName>
    </recommendedName>
</protein>
<dbReference type="PRINTS" id="PR00207">
    <property type="entry name" value="FLAGELLIN"/>
</dbReference>
<sequence>MSVINTNVMSLNAQRNLATNSADLGTTIQRLSSGLRINSAKDDAAGLAISQRFTTQVRGMDQAARNANDGISLAQTAEGALGEIGNNLQRIRELAVQSRNATNSADDRAALQKEVDQLKSEIGRVAETTNFNGTKLLDGSFTAQSFQVGANQGETIDIANIANASTEALGTWTAEHAVATQSTVSGAFGETAAATDAANTFSIELDTTSAVNITVTTGETLTGADIDAALQNNADTLRDAGYTFTGSAAAGDLRFSKTDGSDMTIAVTNEVGGTPEGGFANNDTFAAAHTNGEAAGSTITGFAGLDISTVEGADNAMLAMDAALKSVNDARADLGAIQNRFSSVVTNLQTGSENLSAARSRIMDADYAKETANLSRTQILQQAGTAMLAQANQSSQSVLSLLR</sequence>
<evidence type="ECO:0000259" key="7">
    <source>
        <dbReference type="Pfam" id="PF00700"/>
    </source>
</evidence>
<evidence type="ECO:0000313" key="9">
    <source>
        <dbReference type="Proteomes" id="UP000030003"/>
    </source>
</evidence>
<dbReference type="InterPro" id="IPR001492">
    <property type="entry name" value="Flagellin"/>
</dbReference>
<dbReference type="Pfam" id="PF00669">
    <property type="entry name" value="Flagellin_N"/>
    <property type="match status" value="1"/>
</dbReference>
<dbReference type="STRING" id="1385515.GCA_000423325_00978"/>
<reference evidence="8 9" key="1">
    <citation type="submission" date="2013-08" db="EMBL/GenBank/DDBJ databases">
        <title>Genomic analysis of Lysobacter defluvii.</title>
        <authorList>
            <person name="Wang Q."/>
            <person name="Wang G."/>
        </authorList>
    </citation>
    <scope>NUCLEOTIDE SEQUENCE [LARGE SCALE GENOMIC DNA]</scope>
    <source>
        <strain evidence="8 9">IMMIB APB-9</strain>
    </source>
</reference>
<evidence type="ECO:0000259" key="6">
    <source>
        <dbReference type="Pfam" id="PF00669"/>
    </source>
</evidence>
<dbReference type="InterPro" id="IPR001029">
    <property type="entry name" value="Flagellin_N"/>
</dbReference>
<dbReference type="AlphaFoldDB" id="A0A0A0MBE9"/>
<dbReference type="Gene3D" id="1.20.1330.10">
    <property type="entry name" value="f41 fragment of flagellin, N-terminal domain"/>
    <property type="match status" value="1"/>
</dbReference>
<dbReference type="NCBIfam" id="NF006467">
    <property type="entry name" value="PRK08869.1-2"/>
    <property type="match status" value="1"/>
</dbReference>
<dbReference type="PANTHER" id="PTHR42792:SF2">
    <property type="entry name" value="FLAGELLIN"/>
    <property type="match status" value="1"/>
</dbReference>
<organism evidence="8 9">
    <name type="scientific">Lysobacter defluvii IMMIB APB-9 = DSM 18482</name>
    <dbReference type="NCBI Taxonomy" id="1385515"/>
    <lineage>
        <taxon>Bacteria</taxon>
        <taxon>Pseudomonadati</taxon>
        <taxon>Pseudomonadota</taxon>
        <taxon>Gammaproteobacteria</taxon>
        <taxon>Lysobacterales</taxon>
        <taxon>Lysobacteraceae</taxon>
        <taxon>Novilysobacter</taxon>
    </lineage>
</organism>
<dbReference type="eggNOG" id="COG1344">
    <property type="taxonomic scope" value="Bacteria"/>
</dbReference>
<evidence type="ECO:0000256" key="4">
    <source>
        <dbReference type="RuleBase" id="RU362073"/>
    </source>
</evidence>
<evidence type="ECO:0000313" key="8">
    <source>
        <dbReference type="EMBL" id="KGO98731.1"/>
    </source>
</evidence>
<feature type="domain" description="Flagellin N-terminal" evidence="6">
    <location>
        <begin position="4"/>
        <end position="142"/>
    </location>
</feature>
<dbReference type="SUPFAM" id="SSF64518">
    <property type="entry name" value="Phase 1 flagellin"/>
    <property type="match status" value="1"/>
</dbReference>
<dbReference type="Proteomes" id="UP000030003">
    <property type="component" value="Unassembled WGS sequence"/>
</dbReference>
<comment type="similarity">
    <text evidence="1 4">Belongs to the bacterial flagellin family.</text>
</comment>
<keyword evidence="3 4" id="KW-0975">Bacterial flagellum</keyword>